<evidence type="ECO:0000313" key="1">
    <source>
        <dbReference type="EMBL" id="ETN82456.1"/>
    </source>
</evidence>
<dbReference type="EMBL" id="KI658472">
    <property type="protein sequence ID" value="ETN82456.1"/>
    <property type="molecule type" value="Genomic_DNA"/>
</dbReference>
<dbReference type="GO" id="GO:0005737">
    <property type="term" value="C:cytoplasm"/>
    <property type="evidence" value="ECO:0007669"/>
    <property type="project" value="TreeGrafter"/>
</dbReference>
<gene>
    <name evidence="1" type="ORF">NECAME_17711</name>
</gene>
<proteinExistence type="predicted"/>
<dbReference type="GO" id="GO:0005634">
    <property type="term" value="C:nucleus"/>
    <property type="evidence" value="ECO:0007669"/>
    <property type="project" value="TreeGrafter"/>
</dbReference>
<evidence type="ECO:0000313" key="2">
    <source>
        <dbReference type="Proteomes" id="UP000053676"/>
    </source>
</evidence>
<feature type="non-terminal residue" evidence="1">
    <location>
        <position position="1"/>
    </location>
</feature>
<keyword evidence="2" id="KW-1185">Reference proteome</keyword>
<feature type="non-terminal residue" evidence="1">
    <location>
        <position position="226"/>
    </location>
</feature>
<dbReference type="GO" id="GO:0038202">
    <property type="term" value="P:TORC1 signaling"/>
    <property type="evidence" value="ECO:0007669"/>
    <property type="project" value="TreeGrafter"/>
</dbReference>
<dbReference type="GO" id="GO:0004674">
    <property type="term" value="F:protein serine/threonine kinase activity"/>
    <property type="evidence" value="ECO:0007669"/>
    <property type="project" value="TreeGrafter"/>
</dbReference>
<dbReference type="PANTHER" id="PTHR11139:SF9">
    <property type="entry name" value="SERINE_THREONINE-PROTEIN KINASE MTOR"/>
    <property type="match status" value="1"/>
</dbReference>
<dbReference type="AlphaFoldDB" id="W2TMU4"/>
<dbReference type="PANTHER" id="PTHR11139">
    <property type="entry name" value="ATAXIA TELANGIECTASIA MUTATED ATM -RELATED"/>
    <property type="match status" value="1"/>
</dbReference>
<dbReference type="STRING" id="51031.W2TMU4"/>
<dbReference type="InterPro" id="IPR050517">
    <property type="entry name" value="DDR_Repair_Kinase"/>
</dbReference>
<accession>W2TMU4</accession>
<dbReference type="GO" id="GO:0031932">
    <property type="term" value="C:TORC2 complex"/>
    <property type="evidence" value="ECO:0007669"/>
    <property type="project" value="TreeGrafter"/>
</dbReference>
<dbReference type="OrthoDB" id="5814695at2759"/>
<dbReference type="KEGG" id="nai:NECAME_17711"/>
<protein>
    <recommendedName>
        <fullName evidence="3">FAT domain-containing protein</fullName>
    </recommendedName>
</protein>
<name>W2TMU4_NECAM</name>
<dbReference type="GO" id="GO:0031931">
    <property type="term" value="C:TORC1 complex"/>
    <property type="evidence" value="ECO:0007669"/>
    <property type="project" value="TreeGrafter"/>
</dbReference>
<dbReference type="Proteomes" id="UP000053676">
    <property type="component" value="Unassembled WGS sequence"/>
</dbReference>
<sequence>LIVDKFQSGSSAAIRAAASLSDQHQHLAKDLFNAAFMSVWTELTEELQDRLTGSLLTALETSNHPDVIQTILNLAEFMDHSERGPLPIAYDRLGKSAEETKAYAKALRYKELQIHKHLNRGDGGLTTEDCQALITYANKLNVQEEAAGVVRYAEQHEMVIPMLGRWYEKLNEWEKALEAYMVLALCKQLWMDDYRNEAVRTLEALVNHLDRLPPNHTPEAARLCAK</sequence>
<organism evidence="1 2">
    <name type="scientific">Necator americanus</name>
    <name type="common">Human hookworm</name>
    <dbReference type="NCBI Taxonomy" id="51031"/>
    <lineage>
        <taxon>Eukaryota</taxon>
        <taxon>Metazoa</taxon>
        <taxon>Ecdysozoa</taxon>
        <taxon>Nematoda</taxon>
        <taxon>Chromadorea</taxon>
        <taxon>Rhabditida</taxon>
        <taxon>Rhabditina</taxon>
        <taxon>Rhabditomorpha</taxon>
        <taxon>Strongyloidea</taxon>
        <taxon>Ancylostomatidae</taxon>
        <taxon>Bunostominae</taxon>
        <taxon>Necator</taxon>
    </lineage>
</organism>
<evidence type="ECO:0008006" key="3">
    <source>
        <dbReference type="Google" id="ProtNLM"/>
    </source>
</evidence>
<dbReference type="GO" id="GO:0016242">
    <property type="term" value="P:negative regulation of macroautophagy"/>
    <property type="evidence" value="ECO:0007669"/>
    <property type="project" value="TreeGrafter"/>
</dbReference>
<reference evidence="2" key="1">
    <citation type="journal article" date="2014" name="Nat. Genet.">
        <title>Genome of the human hookworm Necator americanus.</title>
        <authorList>
            <person name="Tang Y.T."/>
            <person name="Gao X."/>
            <person name="Rosa B.A."/>
            <person name="Abubucker S."/>
            <person name="Hallsworth-Pepin K."/>
            <person name="Martin J."/>
            <person name="Tyagi R."/>
            <person name="Heizer E."/>
            <person name="Zhang X."/>
            <person name="Bhonagiri-Palsikar V."/>
            <person name="Minx P."/>
            <person name="Warren W.C."/>
            <person name="Wang Q."/>
            <person name="Zhan B."/>
            <person name="Hotez P.J."/>
            <person name="Sternberg P.W."/>
            <person name="Dougall A."/>
            <person name="Gaze S.T."/>
            <person name="Mulvenna J."/>
            <person name="Sotillo J."/>
            <person name="Ranganathan S."/>
            <person name="Rabelo E.M."/>
            <person name="Wilson R.K."/>
            <person name="Felgner P.L."/>
            <person name="Bethony J."/>
            <person name="Hawdon J.M."/>
            <person name="Gasser R.B."/>
            <person name="Loukas A."/>
            <person name="Mitreva M."/>
        </authorList>
    </citation>
    <scope>NUCLEOTIDE SEQUENCE [LARGE SCALE GENOMIC DNA]</scope>
</reference>
<dbReference type="InterPro" id="IPR016024">
    <property type="entry name" value="ARM-type_fold"/>
</dbReference>
<dbReference type="SUPFAM" id="SSF48371">
    <property type="entry name" value="ARM repeat"/>
    <property type="match status" value="1"/>
</dbReference>